<keyword evidence="1" id="KW-0472">Membrane</keyword>
<evidence type="ECO:0000313" key="2">
    <source>
        <dbReference type="EMBL" id="KXA18858.1"/>
    </source>
</evidence>
<dbReference type="Proteomes" id="UP000070558">
    <property type="component" value="Unassembled WGS sequence"/>
</dbReference>
<organism evidence="2 3">
    <name type="scientific">Gardnerella vaginalis</name>
    <dbReference type="NCBI Taxonomy" id="2702"/>
    <lineage>
        <taxon>Bacteria</taxon>
        <taxon>Bacillati</taxon>
        <taxon>Actinomycetota</taxon>
        <taxon>Actinomycetes</taxon>
        <taxon>Bifidobacteriales</taxon>
        <taxon>Bifidobacteriaceae</taxon>
        <taxon>Gardnerella</taxon>
    </lineage>
</organism>
<keyword evidence="1" id="KW-1133">Transmembrane helix</keyword>
<keyword evidence="1" id="KW-0812">Transmembrane</keyword>
<dbReference type="PATRIC" id="fig|2702.99.peg.281"/>
<evidence type="ECO:0000256" key="1">
    <source>
        <dbReference type="SAM" id="Phobius"/>
    </source>
</evidence>
<feature type="transmembrane region" description="Helical" evidence="1">
    <location>
        <begin position="6"/>
        <end position="27"/>
    </location>
</feature>
<dbReference type="EMBL" id="LRQA01000024">
    <property type="protein sequence ID" value="KXA18858.1"/>
    <property type="molecule type" value="Genomic_DNA"/>
</dbReference>
<sequence length="47" mass="5401">MGLRFIFKIFVFLDYLCFWIICGLSLIASSGCLRFAHVPNHPQIALK</sequence>
<comment type="caution">
    <text evidence="2">The sequence shown here is derived from an EMBL/GenBank/DDBJ whole genome shotgun (WGS) entry which is preliminary data.</text>
</comment>
<evidence type="ECO:0008006" key="4">
    <source>
        <dbReference type="Google" id="ProtNLM"/>
    </source>
</evidence>
<gene>
    <name evidence="2" type="ORF">HMPREF3216_00281</name>
</gene>
<dbReference type="PROSITE" id="PS51257">
    <property type="entry name" value="PROKAR_LIPOPROTEIN"/>
    <property type="match status" value="1"/>
</dbReference>
<reference evidence="2 3" key="1">
    <citation type="submission" date="2016-01" db="EMBL/GenBank/DDBJ databases">
        <authorList>
            <person name="Oliw E.H."/>
        </authorList>
    </citation>
    <scope>NUCLEOTIDE SEQUENCE [LARGE SCALE GENOMIC DNA]</scope>
    <source>
        <strain evidence="2 3">GED7760B</strain>
    </source>
</reference>
<protein>
    <recommendedName>
        <fullName evidence="4">Lipoprotein</fullName>
    </recommendedName>
</protein>
<dbReference type="AlphaFoldDB" id="A0A133NRJ1"/>
<proteinExistence type="predicted"/>
<name>A0A133NRJ1_GARVA</name>
<evidence type="ECO:0000313" key="3">
    <source>
        <dbReference type="Proteomes" id="UP000070558"/>
    </source>
</evidence>
<accession>A0A133NRJ1</accession>